<dbReference type="GO" id="GO:0015074">
    <property type="term" value="P:DNA integration"/>
    <property type="evidence" value="ECO:0007669"/>
    <property type="project" value="UniProtKB-KW"/>
</dbReference>
<keyword evidence="2" id="KW-0229">DNA integration</keyword>
<evidence type="ECO:0000256" key="2">
    <source>
        <dbReference type="ARBA" id="ARBA00022908"/>
    </source>
</evidence>
<keyword evidence="4" id="KW-0233">DNA recombination</keyword>
<evidence type="ECO:0000256" key="1">
    <source>
        <dbReference type="ARBA" id="ARBA00008857"/>
    </source>
</evidence>
<evidence type="ECO:0000259" key="8">
    <source>
        <dbReference type="PROSITE" id="PS51900"/>
    </source>
</evidence>
<dbReference type="InterPro" id="IPR044068">
    <property type="entry name" value="CB"/>
</dbReference>
<dbReference type="Pfam" id="PF00589">
    <property type="entry name" value="Phage_integrase"/>
    <property type="match status" value="1"/>
</dbReference>
<evidence type="ECO:0000256" key="3">
    <source>
        <dbReference type="ARBA" id="ARBA00023125"/>
    </source>
</evidence>
<gene>
    <name evidence="9" type="ORF">B0T45_20705</name>
</gene>
<feature type="region of interest" description="Disordered" evidence="6">
    <location>
        <begin position="388"/>
        <end position="409"/>
    </location>
</feature>
<dbReference type="EMBL" id="MUKV01000040">
    <property type="protein sequence ID" value="OQS33237.1"/>
    <property type="molecule type" value="Genomic_DNA"/>
</dbReference>
<evidence type="ECO:0000256" key="5">
    <source>
        <dbReference type="PROSITE-ProRule" id="PRU01248"/>
    </source>
</evidence>
<evidence type="ECO:0000313" key="9">
    <source>
        <dbReference type="EMBL" id="OQS33237.1"/>
    </source>
</evidence>
<sequence>MDRKDKNRAAQSGIEVREGSKSTSIRIHFMYRGVKCKESLKLPATKANLAYAARLRGEVINAIERGTFRYPEYFPDSKRAAVFGHVVTKDTVGDLLRAALKNYEQQVSNGTMSPSTLNGYRKIVEGHLIPEFDKEMVRDVSPAKLRTWIGGLGVTAKSARNIISPLRSMFDDAMNDGKIDFNPLDRVALKKLLSQTANKSGYEVDPFTVQEIEAILTAANDAERNLYQFWFETGLRPGELIALAWPKMDFIHQNARIDTNIVVKTEKGPKTAAGTRDVELTSVAIDALHRQKSLTFLAGDRVFWNPKTGKPWETDQQIRRTSWTYLLKKAGVRYRNPYQIRHTYASHHVSNGCNLWWLAKQMGHETIEMIIRHYGKWIPNGGRNLGEKWENSNAAADSPGQQRKTANKH</sequence>
<dbReference type="GO" id="GO:0006310">
    <property type="term" value="P:DNA recombination"/>
    <property type="evidence" value="ECO:0007669"/>
    <property type="project" value="UniProtKB-KW"/>
</dbReference>
<name>A0A1W0CES3_9NEIS</name>
<dbReference type="PANTHER" id="PTHR30349:SF41">
    <property type="entry name" value="INTEGRASE_RECOMBINASE PROTEIN MJ0367-RELATED"/>
    <property type="match status" value="1"/>
</dbReference>
<dbReference type="SUPFAM" id="SSF56349">
    <property type="entry name" value="DNA breaking-rejoining enzymes"/>
    <property type="match status" value="1"/>
</dbReference>
<dbReference type="InterPro" id="IPR002104">
    <property type="entry name" value="Integrase_catalytic"/>
</dbReference>
<evidence type="ECO:0000256" key="4">
    <source>
        <dbReference type="ARBA" id="ARBA00023172"/>
    </source>
</evidence>
<dbReference type="Pfam" id="PF12167">
    <property type="entry name" value="Arm-DNA-bind_2"/>
    <property type="match status" value="1"/>
</dbReference>
<feature type="domain" description="Tyr recombinase" evidence="7">
    <location>
        <begin position="202"/>
        <end position="387"/>
    </location>
</feature>
<dbReference type="CDD" id="cd01189">
    <property type="entry name" value="INT_ICEBs1_C_like"/>
    <property type="match status" value="1"/>
</dbReference>
<accession>A0A1W0CES3</accession>
<dbReference type="InterPro" id="IPR022000">
    <property type="entry name" value="Min27-like_integrase_DNA_bind"/>
</dbReference>
<dbReference type="Gene3D" id="1.10.150.130">
    <property type="match status" value="1"/>
</dbReference>
<dbReference type="AlphaFoldDB" id="A0A1W0CES3"/>
<evidence type="ECO:0000256" key="6">
    <source>
        <dbReference type="SAM" id="MobiDB-lite"/>
    </source>
</evidence>
<comment type="similarity">
    <text evidence="1">Belongs to the 'phage' integrase family.</text>
</comment>
<dbReference type="InterPro" id="IPR011010">
    <property type="entry name" value="DNA_brk_join_enz"/>
</dbReference>
<dbReference type="PANTHER" id="PTHR30349">
    <property type="entry name" value="PHAGE INTEGRASE-RELATED"/>
    <property type="match status" value="1"/>
</dbReference>
<keyword evidence="3 5" id="KW-0238">DNA-binding</keyword>
<comment type="caution">
    <text evidence="9">The sequence shown here is derived from an EMBL/GenBank/DDBJ whole genome shotgun (WGS) entry which is preliminary data.</text>
</comment>
<dbReference type="PROSITE" id="PS51898">
    <property type="entry name" value="TYR_RECOMBINASE"/>
    <property type="match status" value="1"/>
</dbReference>
<dbReference type="GO" id="GO:0003677">
    <property type="term" value="F:DNA binding"/>
    <property type="evidence" value="ECO:0007669"/>
    <property type="project" value="UniProtKB-UniRule"/>
</dbReference>
<feature type="compositionally biased region" description="Polar residues" evidence="6">
    <location>
        <begin position="391"/>
        <end position="409"/>
    </location>
</feature>
<reference evidence="9 10" key="1">
    <citation type="submission" date="2017-02" db="EMBL/GenBank/DDBJ databases">
        <title>Chromobacterium haemolyticum H5244.</title>
        <authorList>
            <person name="Gulvik C.A."/>
        </authorList>
    </citation>
    <scope>NUCLEOTIDE SEQUENCE [LARGE SCALE GENOMIC DNA]</scope>
    <source>
        <strain evidence="9 10">H5244</strain>
    </source>
</reference>
<dbReference type="Gene3D" id="1.10.443.10">
    <property type="entry name" value="Intergrase catalytic core"/>
    <property type="match status" value="1"/>
</dbReference>
<evidence type="ECO:0000313" key="10">
    <source>
        <dbReference type="Proteomes" id="UP000192721"/>
    </source>
</evidence>
<dbReference type="InterPro" id="IPR010998">
    <property type="entry name" value="Integrase_recombinase_N"/>
</dbReference>
<organism evidence="9 10">
    <name type="scientific">Chromobacterium haemolyticum</name>
    <dbReference type="NCBI Taxonomy" id="394935"/>
    <lineage>
        <taxon>Bacteria</taxon>
        <taxon>Pseudomonadati</taxon>
        <taxon>Pseudomonadota</taxon>
        <taxon>Betaproteobacteria</taxon>
        <taxon>Neisseriales</taxon>
        <taxon>Chromobacteriaceae</taxon>
        <taxon>Chromobacterium</taxon>
    </lineage>
</organism>
<evidence type="ECO:0000259" key="7">
    <source>
        <dbReference type="PROSITE" id="PS51898"/>
    </source>
</evidence>
<protein>
    <submittedName>
        <fullName evidence="9">Site-specific integrase</fullName>
    </submittedName>
</protein>
<dbReference type="InterPro" id="IPR013762">
    <property type="entry name" value="Integrase-like_cat_sf"/>
</dbReference>
<dbReference type="Proteomes" id="UP000192721">
    <property type="component" value="Unassembled WGS sequence"/>
</dbReference>
<dbReference type="InterPro" id="IPR050090">
    <property type="entry name" value="Tyrosine_recombinase_XerCD"/>
</dbReference>
<feature type="domain" description="Core-binding (CB)" evidence="8">
    <location>
        <begin position="94"/>
        <end position="174"/>
    </location>
</feature>
<dbReference type="PROSITE" id="PS51900">
    <property type="entry name" value="CB"/>
    <property type="match status" value="1"/>
</dbReference>
<dbReference type="RefSeq" id="WP_081556770.1">
    <property type="nucleotide sequence ID" value="NZ_MUKV01000040.1"/>
</dbReference>
<proteinExistence type="inferred from homology"/>